<dbReference type="PANTHER" id="PTHR24243">
    <property type="entry name" value="G-PROTEIN COUPLED RECEPTOR"/>
    <property type="match status" value="1"/>
</dbReference>
<dbReference type="EMBL" id="CAJNRF010005920">
    <property type="protein sequence ID" value="CAF2076476.1"/>
    <property type="molecule type" value="Genomic_DNA"/>
</dbReference>
<dbReference type="Proteomes" id="UP000663866">
    <property type="component" value="Unassembled WGS sequence"/>
</dbReference>
<evidence type="ECO:0000256" key="2">
    <source>
        <dbReference type="ARBA" id="ARBA00022692"/>
    </source>
</evidence>
<dbReference type="EMBL" id="CAJOBG010004229">
    <property type="protein sequence ID" value="CAF4101523.1"/>
    <property type="molecule type" value="Genomic_DNA"/>
</dbReference>
<dbReference type="Pfam" id="PF00001">
    <property type="entry name" value="7tm_1"/>
    <property type="match status" value="1"/>
</dbReference>
<evidence type="ECO:0000256" key="4">
    <source>
        <dbReference type="ARBA" id="ARBA00023040"/>
    </source>
</evidence>
<feature type="domain" description="G-protein coupled receptors family 1 profile" evidence="9">
    <location>
        <begin position="30"/>
        <end position="292"/>
    </location>
</feature>
<dbReference type="EMBL" id="CAJNRG010001366">
    <property type="protein sequence ID" value="CAF2032875.1"/>
    <property type="molecule type" value="Genomic_DNA"/>
</dbReference>
<feature type="transmembrane region" description="Helical" evidence="8">
    <location>
        <begin position="172"/>
        <end position="195"/>
    </location>
</feature>
<dbReference type="Proteomes" id="UP000663856">
    <property type="component" value="Unassembled WGS sequence"/>
</dbReference>
<evidence type="ECO:0000256" key="6">
    <source>
        <dbReference type="ARBA" id="ARBA00023170"/>
    </source>
</evidence>
<dbReference type="InterPro" id="IPR017452">
    <property type="entry name" value="GPCR_Rhodpsn_7TM"/>
</dbReference>
<evidence type="ECO:0000313" key="16">
    <source>
        <dbReference type="Proteomes" id="UP000663866"/>
    </source>
</evidence>
<evidence type="ECO:0000313" key="11">
    <source>
        <dbReference type="EMBL" id="CAF2076476.1"/>
    </source>
</evidence>
<dbReference type="InterPro" id="IPR000276">
    <property type="entry name" value="GPCR_Rhodpsn"/>
</dbReference>
<dbReference type="EMBL" id="CAJOBF010010658">
    <property type="protein sequence ID" value="CAF4294591.1"/>
    <property type="molecule type" value="Genomic_DNA"/>
</dbReference>
<evidence type="ECO:0000256" key="5">
    <source>
        <dbReference type="ARBA" id="ARBA00023136"/>
    </source>
</evidence>
<dbReference type="EMBL" id="CAJNRF010005920">
    <property type="protein sequence ID" value="CAF2076480.1"/>
    <property type="molecule type" value="Genomic_DNA"/>
</dbReference>
<dbReference type="EMBL" id="CAJOBG010004229">
    <property type="protein sequence ID" value="CAF4101553.1"/>
    <property type="molecule type" value="Genomic_DNA"/>
</dbReference>
<evidence type="ECO:0000256" key="3">
    <source>
        <dbReference type="ARBA" id="ARBA00022989"/>
    </source>
</evidence>
<gene>
    <name evidence="13" type="ORF">OVN521_LOCUS20911</name>
    <name evidence="14" type="ORF">OVN521_LOCUS20913</name>
    <name evidence="15" type="ORF">UXM345_LOCUS33068</name>
    <name evidence="11" type="ORF">WKI299_LOCUS15257</name>
    <name evidence="12" type="ORF">WKI299_LOCUS15259</name>
    <name evidence="10" type="ORF">XDN619_LOCUS5301</name>
</gene>
<evidence type="ECO:0000256" key="7">
    <source>
        <dbReference type="ARBA" id="ARBA00023224"/>
    </source>
</evidence>
<dbReference type="PROSITE" id="PS50262">
    <property type="entry name" value="G_PROTEIN_RECEP_F1_2"/>
    <property type="match status" value="1"/>
</dbReference>
<comment type="caution">
    <text evidence="14">The sequence shown here is derived from an EMBL/GenBank/DDBJ whole genome shotgun (WGS) entry which is preliminary data.</text>
</comment>
<evidence type="ECO:0000313" key="14">
    <source>
        <dbReference type="EMBL" id="CAF4101553.1"/>
    </source>
</evidence>
<evidence type="ECO:0000259" key="9">
    <source>
        <dbReference type="PROSITE" id="PS50262"/>
    </source>
</evidence>
<dbReference type="CDD" id="cd00637">
    <property type="entry name" value="7tm_classA_rhodopsin-like"/>
    <property type="match status" value="1"/>
</dbReference>
<protein>
    <recommendedName>
        <fullName evidence="9">G-protein coupled receptors family 1 profile domain-containing protein</fullName>
    </recommendedName>
</protein>
<keyword evidence="7" id="KW-0807">Transducer</keyword>
<evidence type="ECO:0000313" key="10">
    <source>
        <dbReference type="EMBL" id="CAF2032875.1"/>
    </source>
</evidence>
<sequence>MATSVSDLSFIQQMLTRYGMSTYVAFGNFGNLLAIATFCQCEQRKNPCSLYLLSMTKCNLICLDVGIIPTIFALDHVDISTQSIIYCKLQFYIRHAFFQMMRTYKVLACMDRYAISSTNVHIRSLNTYKMAIYLIITAALFWLLAVIFFSYARRILNGSCNIQNGIYLMIYTIYYMLSAGLFPPLLIVFFNTLLIRNLKGLRSRIQPIRDNAENKQSNNMLRKRDRDLMKMNFVEVMIYIVSTMPFSIYLIYKIIRDNFTKSLEQQQIESFINYLTQSLLMYLNTAMSFYIYTLTSSSSFRQECKRVLFKFYALIMRKQLRNLHNNSDRTMTIHN</sequence>
<keyword evidence="3 8" id="KW-1133">Transmembrane helix</keyword>
<proteinExistence type="predicted"/>
<evidence type="ECO:0000313" key="15">
    <source>
        <dbReference type="EMBL" id="CAF4294591.1"/>
    </source>
</evidence>
<comment type="subcellular location">
    <subcellularLocation>
        <location evidence="1">Membrane</location>
        <topology evidence="1">Multi-pass membrane protein</topology>
    </subcellularLocation>
</comment>
<dbReference type="GO" id="GO:0016020">
    <property type="term" value="C:membrane"/>
    <property type="evidence" value="ECO:0007669"/>
    <property type="project" value="UniProtKB-SubCell"/>
</dbReference>
<dbReference type="SUPFAM" id="SSF81321">
    <property type="entry name" value="Family A G protein-coupled receptor-like"/>
    <property type="match status" value="1"/>
</dbReference>
<dbReference type="Proteomes" id="UP000663842">
    <property type="component" value="Unassembled WGS sequence"/>
</dbReference>
<keyword evidence="2 8" id="KW-0812">Transmembrane</keyword>
<name>A0A819UUF8_9BILA</name>
<evidence type="ECO:0000256" key="8">
    <source>
        <dbReference type="SAM" id="Phobius"/>
    </source>
</evidence>
<keyword evidence="6" id="KW-0675">Receptor</keyword>
<evidence type="ECO:0000256" key="1">
    <source>
        <dbReference type="ARBA" id="ARBA00004141"/>
    </source>
</evidence>
<dbReference type="AlphaFoldDB" id="A0A819UUF8"/>
<keyword evidence="5 8" id="KW-0472">Membrane</keyword>
<dbReference type="GO" id="GO:0004930">
    <property type="term" value="F:G protein-coupled receptor activity"/>
    <property type="evidence" value="ECO:0007669"/>
    <property type="project" value="UniProtKB-KW"/>
</dbReference>
<organism evidence="14 16">
    <name type="scientific">Rotaria magnacalcarata</name>
    <dbReference type="NCBI Taxonomy" id="392030"/>
    <lineage>
        <taxon>Eukaryota</taxon>
        <taxon>Metazoa</taxon>
        <taxon>Spiralia</taxon>
        <taxon>Gnathifera</taxon>
        <taxon>Rotifera</taxon>
        <taxon>Eurotatoria</taxon>
        <taxon>Bdelloidea</taxon>
        <taxon>Philodinida</taxon>
        <taxon>Philodinidae</taxon>
        <taxon>Rotaria</taxon>
    </lineage>
</organism>
<evidence type="ECO:0000313" key="13">
    <source>
        <dbReference type="EMBL" id="CAF4101523.1"/>
    </source>
</evidence>
<feature type="transmembrane region" description="Helical" evidence="8">
    <location>
        <begin position="131"/>
        <end position="152"/>
    </location>
</feature>
<keyword evidence="4" id="KW-0297">G-protein coupled receptor</keyword>
<accession>A0A819UUF8</accession>
<feature type="transmembrane region" description="Helical" evidence="8">
    <location>
        <begin position="272"/>
        <end position="292"/>
    </location>
</feature>
<dbReference type="Proteomes" id="UP000663887">
    <property type="component" value="Unassembled WGS sequence"/>
</dbReference>
<keyword evidence="16" id="KW-1185">Reference proteome</keyword>
<dbReference type="Gene3D" id="1.20.1070.10">
    <property type="entry name" value="Rhodopsin 7-helix transmembrane proteins"/>
    <property type="match status" value="1"/>
</dbReference>
<dbReference type="PANTHER" id="PTHR24243:SF208">
    <property type="entry name" value="PYROKININ-1 RECEPTOR"/>
    <property type="match status" value="1"/>
</dbReference>
<feature type="transmembrane region" description="Helical" evidence="8">
    <location>
        <begin position="20"/>
        <end position="39"/>
    </location>
</feature>
<evidence type="ECO:0000313" key="12">
    <source>
        <dbReference type="EMBL" id="CAF2076480.1"/>
    </source>
</evidence>
<feature type="transmembrane region" description="Helical" evidence="8">
    <location>
        <begin position="232"/>
        <end position="252"/>
    </location>
</feature>
<reference evidence="14" key="1">
    <citation type="submission" date="2021-02" db="EMBL/GenBank/DDBJ databases">
        <authorList>
            <person name="Nowell W R."/>
        </authorList>
    </citation>
    <scope>NUCLEOTIDE SEQUENCE</scope>
</reference>